<dbReference type="Pfam" id="PF00534">
    <property type="entry name" value="Glycos_transf_1"/>
    <property type="match status" value="1"/>
</dbReference>
<dbReference type="Pfam" id="PF13477">
    <property type="entry name" value="Glyco_trans_4_2"/>
    <property type="match status" value="1"/>
</dbReference>
<protein>
    <submittedName>
        <fullName evidence="3">Glycosyltransferase family 4 protein</fullName>
    </submittedName>
</protein>
<evidence type="ECO:0000259" key="2">
    <source>
        <dbReference type="Pfam" id="PF13477"/>
    </source>
</evidence>
<dbReference type="EMBL" id="DXAZ01000101">
    <property type="protein sequence ID" value="HIZ71370.1"/>
    <property type="molecule type" value="Genomic_DNA"/>
</dbReference>
<dbReference type="SUPFAM" id="SSF53756">
    <property type="entry name" value="UDP-Glycosyltransferase/glycogen phosphorylase"/>
    <property type="match status" value="1"/>
</dbReference>
<comment type="caution">
    <text evidence="3">The sequence shown here is derived from an EMBL/GenBank/DDBJ whole genome shotgun (WGS) entry which is preliminary data.</text>
</comment>
<dbReference type="PANTHER" id="PTHR45947">
    <property type="entry name" value="SULFOQUINOVOSYL TRANSFERASE SQD2"/>
    <property type="match status" value="1"/>
</dbReference>
<dbReference type="InterPro" id="IPR028098">
    <property type="entry name" value="Glyco_trans_4-like_N"/>
</dbReference>
<dbReference type="CDD" id="cd03808">
    <property type="entry name" value="GT4_CapM-like"/>
    <property type="match status" value="1"/>
</dbReference>
<reference evidence="3" key="2">
    <citation type="submission" date="2021-04" db="EMBL/GenBank/DDBJ databases">
        <authorList>
            <person name="Gilroy R."/>
        </authorList>
    </citation>
    <scope>NUCLEOTIDE SEQUENCE</scope>
    <source>
        <strain evidence="3">CHK169-4300</strain>
    </source>
</reference>
<gene>
    <name evidence="3" type="ORF">H9808_06355</name>
</gene>
<dbReference type="Proteomes" id="UP000824106">
    <property type="component" value="Unassembled WGS sequence"/>
</dbReference>
<evidence type="ECO:0000313" key="3">
    <source>
        <dbReference type="EMBL" id="HIZ71370.1"/>
    </source>
</evidence>
<dbReference type="InterPro" id="IPR001296">
    <property type="entry name" value="Glyco_trans_1"/>
</dbReference>
<name>A0A9D2G2V9_9LACT</name>
<accession>A0A9D2G2V9</accession>
<feature type="domain" description="Glycosyltransferase subfamily 4-like N-terminal" evidence="2">
    <location>
        <begin position="16"/>
        <end position="160"/>
    </location>
</feature>
<reference evidence="3" key="1">
    <citation type="journal article" date="2021" name="PeerJ">
        <title>Extensive microbial diversity within the chicken gut microbiome revealed by metagenomics and culture.</title>
        <authorList>
            <person name="Gilroy R."/>
            <person name="Ravi A."/>
            <person name="Getino M."/>
            <person name="Pursley I."/>
            <person name="Horton D.L."/>
            <person name="Alikhan N.F."/>
            <person name="Baker D."/>
            <person name="Gharbi K."/>
            <person name="Hall N."/>
            <person name="Watson M."/>
            <person name="Adriaenssens E.M."/>
            <person name="Foster-Nyarko E."/>
            <person name="Jarju S."/>
            <person name="Secka A."/>
            <person name="Antonio M."/>
            <person name="Oren A."/>
            <person name="Chaudhuri R.R."/>
            <person name="La Ragione R."/>
            <person name="Hildebrand F."/>
            <person name="Pallen M.J."/>
        </authorList>
    </citation>
    <scope>NUCLEOTIDE SEQUENCE</scope>
    <source>
        <strain evidence="3">CHK169-4300</strain>
    </source>
</reference>
<dbReference type="AlphaFoldDB" id="A0A9D2G2V9"/>
<feature type="domain" description="Glycosyl transferase family 1" evidence="1">
    <location>
        <begin position="199"/>
        <end position="353"/>
    </location>
</feature>
<proteinExistence type="predicted"/>
<dbReference type="PANTHER" id="PTHR45947:SF3">
    <property type="entry name" value="SULFOQUINOVOSYL TRANSFERASE SQD2"/>
    <property type="match status" value="1"/>
</dbReference>
<dbReference type="InterPro" id="IPR050194">
    <property type="entry name" value="Glycosyltransferase_grp1"/>
</dbReference>
<dbReference type="Gene3D" id="3.40.50.2000">
    <property type="entry name" value="Glycogen Phosphorylase B"/>
    <property type="match status" value="2"/>
</dbReference>
<dbReference type="GO" id="GO:0016757">
    <property type="term" value="F:glycosyltransferase activity"/>
    <property type="evidence" value="ECO:0007669"/>
    <property type="project" value="InterPro"/>
</dbReference>
<organism evidence="3 4">
    <name type="scientific">Candidatus Atopostipes pullistercoris</name>
    <dbReference type="NCBI Taxonomy" id="2838467"/>
    <lineage>
        <taxon>Bacteria</taxon>
        <taxon>Bacillati</taxon>
        <taxon>Bacillota</taxon>
        <taxon>Bacilli</taxon>
        <taxon>Lactobacillales</taxon>
        <taxon>Carnobacteriaceae</taxon>
        <taxon>Atopostipes</taxon>
    </lineage>
</organism>
<sequence>MELPDYTEKLPKIRKKILMLGNSEIVIYNFRLELVERLLADGHEVIISSPHGEKMDKLVKMGCIHDSVEIDRRGTNPVSDIKLLVHYYRLIKKVEPDIVFSYTIKPNIYGALAARKMGVPYVTNVTGLGSAIENKGLLKRFMIQLYKISLSKVQTVFFQNEKNRQLFSNHKIALNKHIVLPGSGVNLKRFKLLNYPSTKETVDFVFISRIMKEKGIDEFLEAAKQIKKKYPQARFHIAGFFEDEYEKVIEDYAKRKIIHYHGMLSDVRNLLSKTHCTILPSYHEGMSNVLLESAASGRPILASNVHGCKETFDDENSGYSFEPRDTKSLVAAIERFLALSHQEKEKMGLAGRQKMEKEFDRQVVVNNYLQELDKVVEKVLEVR</sequence>
<evidence type="ECO:0000313" key="4">
    <source>
        <dbReference type="Proteomes" id="UP000824106"/>
    </source>
</evidence>
<evidence type="ECO:0000259" key="1">
    <source>
        <dbReference type="Pfam" id="PF00534"/>
    </source>
</evidence>